<evidence type="ECO:0000256" key="9">
    <source>
        <dbReference type="SAM" id="Phobius"/>
    </source>
</evidence>
<evidence type="ECO:0000313" key="10">
    <source>
        <dbReference type="EMBL" id="RCH87011.1"/>
    </source>
</evidence>
<dbReference type="InterPro" id="IPR001128">
    <property type="entry name" value="Cyt_P450"/>
</dbReference>
<evidence type="ECO:0000313" key="11">
    <source>
        <dbReference type="Proteomes" id="UP000252139"/>
    </source>
</evidence>
<dbReference type="PRINTS" id="PR00463">
    <property type="entry name" value="EP450I"/>
</dbReference>
<dbReference type="PANTHER" id="PTHR24291:SF50">
    <property type="entry name" value="BIFUNCTIONAL ALBAFLAVENONE MONOOXYGENASE_TERPENE SYNTHASE"/>
    <property type="match status" value="1"/>
</dbReference>
<keyword evidence="6 8" id="KW-0503">Monooxygenase</keyword>
<comment type="caution">
    <text evidence="10">The sequence shown here is derived from an EMBL/GenBank/DDBJ whole genome shotgun (WGS) entry which is preliminary data.</text>
</comment>
<dbReference type="PRINTS" id="PR00385">
    <property type="entry name" value="P450"/>
</dbReference>
<dbReference type="InterPro" id="IPR002401">
    <property type="entry name" value="Cyt_P450_E_grp-I"/>
</dbReference>
<dbReference type="GO" id="GO:0016705">
    <property type="term" value="F:oxidoreductase activity, acting on paired donors, with incorporation or reduction of molecular oxygen"/>
    <property type="evidence" value="ECO:0007669"/>
    <property type="project" value="InterPro"/>
</dbReference>
<dbReference type="STRING" id="86630.A0A367JBB0"/>
<feature type="transmembrane region" description="Helical" evidence="9">
    <location>
        <begin position="21"/>
        <end position="43"/>
    </location>
</feature>
<keyword evidence="4 8" id="KW-0560">Oxidoreductase</keyword>
<keyword evidence="9" id="KW-0812">Transmembrane</keyword>
<dbReference type="SUPFAM" id="SSF48264">
    <property type="entry name" value="Cytochrome P450"/>
    <property type="match status" value="1"/>
</dbReference>
<dbReference type="AlphaFoldDB" id="A0A367JBB0"/>
<evidence type="ECO:0000256" key="6">
    <source>
        <dbReference type="ARBA" id="ARBA00023033"/>
    </source>
</evidence>
<dbReference type="Pfam" id="PF00067">
    <property type="entry name" value="p450"/>
    <property type="match status" value="1"/>
</dbReference>
<dbReference type="InterPro" id="IPR017972">
    <property type="entry name" value="Cyt_P450_CS"/>
</dbReference>
<dbReference type="PROSITE" id="PS00086">
    <property type="entry name" value="CYTOCHROME_P450"/>
    <property type="match status" value="1"/>
</dbReference>
<proteinExistence type="inferred from homology"/>
<keyword evidence="9" id="KW-0472">Membrane</keyword>
<accession>A0A367JBB0</accession>
<comment type="cofactor">
    <cofactor evidence="7">
        <name>heme</name>
        <dbReference type="ChEBI" id="CHEBI:30413"/>
    </cofactor>
</comment>
<evidence type="ECO:0000256" key="7">
    <source>
        <dbReference type="PIRSR" id="PIRSR602401-1"/>
    </source>
</evidence>
<dbReference type="GO" id="GO:0020037">
    <property type="term" value="F:heme binding"/>
    <property type="evidence" value="ECO:0007669"/>
    <property type="project" value="InterPro"/>
</dbReference>
<evidence type="ECO:0000256" key="4">
    <source>
        <dbReference type="ARBA" id="ARBA00023002"/>
    </source>
</evidence>
<name>A0A367JBB0_RHIAZ</name>
<evidence type="ECO:0000256" key="1">
    <source>
        <dbReference type="ARBA" id="ARBA00010617"/>
    </source>
</evidence>
<dbReference type="Proteomes" id="UP000252139">
    <property type="component" value="Unassembled WGS sequence"/>
</dbReference>
<gene>
    <name evidence="10" type="primary">DIT2_5</name>
    <name evidence="10" type="ORF">CU097_006225</name>
</gene>
<comment type="similarity">
    <text evidence="1 8">Belongs to the cytochrome P450 family.</text>
</comment>
<feature type="binding site" description="axial binding residue" evidence="7">
    <location>
        <position position="472"/>
    </location>
    <ligand>
        <name>heme</name>
        <dbReference type="ChEBI" id="CHEBI:30413"/>
    </ligand>
    <ligandPart>
        <name>Fe</name>
        <dbReference type="ChEBI" id="CHEBI:18248"/>
    </ligandPart>
</feature>
<keyword evidence="2 7" id="KW-0349">Heme</keyword>
<dbReference type="InterPro" id="IPR036396">
    <property type="entry name" value="Cyt_P450_sf"/>
</dbReference>
<organism evidence="10 11">
    <name type="scientific">Rhizopus azygosporus</name>
    <name type="common">Rhizopus microsporus var. azygosporus</name>
    <dbReference type="NCBI Taxonomy" id="86630"/>
    <lineage>
        <taxon>Eukaryota</taxon>
        <taxon>Fungi</taxon>
        <taxon>Fungi incertae sedis</taxon>
        <taxon>Mucoromycota</taxon>
        <taxon>Mucoromycotina</taxon>
        <taxon>Mucoromycetes</taxon>
        <taxon>Mucorales</taxon>
        <taxon>Mucorineae</taxon>
        <taxon>Rhizopodaceae</taxon>
        <taxon>Rhizopus</taxon>
    </lineage>
</organism>
<evidence type="ECO:0000256" key="5">
    <source>
        <dbReference type="ARBA" id="ARBA00023004"/>
    </source>
</evidence>
<dbReference type="GO" id="GO:0005506">
    <property type="term" value="F:iron ion binding"/>
    <property type="evidence" value="ECO:0007669"/>
    <property type="project" value="InterPro"/>
</dbReference>
<sequence>MLTVVVKDKLHRLIRVILPFLKSRAGVLSISSAAILAVLYSLVQKFNRPPSQLRHLPYVDRFTFLKYGFKDIPYDQYGKEKLLPLLKAGTNGIYLRCTVEGWSVRLANPIAIKQFTLKQEYTFPKATNNGGVEGSLIKKFLGGPNIVFLSGADWKRHRKIANLAFQRSMPIKLFGKLTKKMFESMEDLGYDNVDVNDLFQRFTLDAIGIGGFGFDFNALGDKDSQWVRNYESIMQGMASPFFIAFPAFDTTYRHWFKKRLEVHNNLDMFLDNIDKMIEQKRKNVYDNVETNSSDEEKDLLTLMIESETKGAGERMSDEELRSNLCIFFLAGHDTTANTLAAILYELAKHPEIQERARQEAIRILGDSSEDIVPTFDQLKELSYINMIIKETLRRHPPAYATTDRVTQEDLMLGGMHIPKGSGLAIDIYLLHHNPDVWADPFEFKPERFAPGGEAEHQKGIAWAPFSNGGRQCVGMNFSLTEQRVLIPMLLKKFTWTLPKDSPHKEELLKRGIAWGLVTFSDKVKINFKKRHS</sequence>
<evidence type="ECO:0000256" key="8">
    <source>
        <dbReference type="RuleBase" id="RU000461"/>
    </source>
</evidence>
<keyword evidence="3 7" id="KW-0479">Metal-binding</keyword>
<dbReference type="PANTHER" id="PTHR24291">
    <property type="entry name" value="CYTOCHROME P450 FAMILY 4"/>
    <property type="match status" value="1"/>
</dbReference>
<keyword evidence="5 7" id="KW-0408">Iron</keyword>
<keyword evidence="11" id="KW-1185">Reference proteome</keyword>
<dbReference type="Gene3D" id="1.10.630.10">
    <property type="entry name" value="Cytochrome P450"/>
    <property type="match status" value="1"/>
</dbReference>
<dbReference type="EMBL" id="PJQL01001748">
    <property type="protein sequence ID" value="RCH87011.1"/>
    <property type="molecule type" value="Genomic_DNA"/>
</dbReference>
<protein>
    <submittedName>
        <fullName evidence="10">Cytochrome P450-dit2</fullName>
    </submittedName>
</protein>
<keyword evidence="9" id="KW-1133">Transmembrane helix</keyword>
<reference evidence="10 11" key="1">
    <citation type="journal article" date="2018" name="G3 (Bethesda)">
        <title>Phylogenetic and Phylogenomic Definition of Rhizopus Species.</title>
        <authorList>
            <person name="Gryganskyi A.P."/>
            <person name="Golan J."/>
            <person name="Dolatabadi S."/>
            <person name="Mondo S."/>
            <person name="Robb S."/>
            <person name="Idnurm A."/>
            <person name="Muszewska A."/>
            <person name="Steczkiewicz K."/>
            <person name="Masonjones S."/>
            <person name="Liao H.L."/>
            <person name="Gajdeczka M.T."/>
            <person name="Anike F."/>
            <person name="Vuek A."/>
            <person name="Anishchenko I.M."/>
            <person name="Voigt K."/>
            <person name="de Hoog G.S."/>
            <person name="Smith M.E."/>
            <person name="Heitman J."/>
            <person name="Vilgalys R."/>
            <person name="Stajich J.E."/>
        </authorList>
    </citation>
    <scope>NUCLEOTIDE SEQUENCE [LARGE SCALE GENOMIC DNA]</scope>
    <source>
        <strain evidence="10 11">CBS 357.93</strain>
    </source>
</reference>
<dbReference type="InterPro" id="IPR050196">
    <property type="entry name" value="Cytochrome_P450_Monoox"/>
</dbReference>
<evidence type="ECO:0000256" key="2">
    <source>
        <dbReference type="ARBA" id="ARBA00022617"/>
    </source>
</evidence>
<dbReference type="GO" id="GO:0004497">
    <property type="term" value="F:monooxygenase activity"/>
    <property type="evidence" value="ECO:0007669"/>
    <property type="project" value="UniProtKB-KW"/>
</dbReference>
<evidence type="ECO:0000256" key="3">
    <source>
        <dbReference type="ARBA" id="ARBA00022723"/>
    </source>
</evidence>
<dbReference type="OrthoDB" id="1470350at2759"/>